<dbReference type="EMBL" id="UGTZ01000001">
    <property type="protein sequence ID" value="SUC32129.1"/>
    <property type="molecule type" value="Genomic_DNA"/>
</dbReference>
<keyword evidence="2" id="KW-0732">Signal</keyword>
<keyword evidence="1" id="KW-0175">Coiled coil</keyword>
<dbReference type="InterPro" id="IPR009468">
    <property type="entry name" value="DUF1090"/>
</dbReference>
<evidence type="ECO:0000256" key="2">
    <source>
        <dbReference type="SAM" id="SignalP"/>
    </source>
</evidence>
<name>A0A379FTP2_PRORE</name>
<dbReference type="GeneID" id="93673825"/>
<feature type="coiled-coil region" evidence="1">
    <location>
        <begin position="23"/>
        <end position="136"/>
    </location>
</feature>
<dbReference type="Proteomes" id="UP000254208">
    <property type="component" value="Unassembled WGS sequence"/>
</dbReference>
<reference evidence="3 4" key="1">
    <citation type="submission" date="2018-06" db="EMBL/GenBank/DDBJ databases">
        <authorList>
            <consortium name="Pathogen Informatics"/>
            <person name="Doyle S."/>
        </authorList>
    </citation>
    <scope>NUCLEOTIDE SEQUENCE [LARGE SCALE GENOMIC DNA]</scope>
    <source>
        <strain evidence="3 4">NCTC11801</strain>
    </source>
</reference>
<evidence type="ECO:0000256" key="1">
    <source>
        <dbReference type="SAM" id="Coils"/>
    </source>
</evidence>
<dbReference type="RefSeq" id="WP_115167600.1">
    <property type="nucleotide sequence ID" value="NZ_CP077317.1"/>
</dbReference>
<dbReference type="Pfam" id="PF06476">
    <property type="entry name" value="DUF1090"/>
    <property type="match status" value="1"/>
</dbReference>
<evidence type="ECO:0000313" key="3">
    <source>
        <dbReference type="EMBL" id="SUC32129.1"/>
    </source>
</evidence>
<feature type="signal peptide" evidence="2">
    <location>
        <begin position="1"/>
        <end position="21"/>
    </location>
</feature>
<proteinExistence type="predicted"/>
<accession>A0A379FTP2</accession>
<dbReference type="AlphaFoldDB" id="A0A379FTP2"/>
<organism evidence="3 4">
    <name type="scientific">Providencia rettgeri</name>
    <dbReference type="NCBI Taxonomy" id="587"/>
    <lineage>
        <taxon>Bacteria</taxon>
        <taxon>Pseudomonadati</taxon>
        <taxon>Pseudomonadota</taxon>
        <taxon>Gammaproteobacteria</taxon>
        <taxon>Enterobacterales</taxon>
        <taxon>Morganellaceae</taxon>
        <taxon>Providencia</taxon>
    </lineage>
</organism>
<feature type="chain" id="PRO_5017078693" evidence="2">
    <location>
        <begin position="22"/>
        <end position="142"/>
    </location>
</feature>
<gene>
    <name evidence="3" type="primary">yqjC_2</name>
    <name evidence="3" type="ORF">NCTC11801_03104</name>
</gene>
<protein>
    <submittedName>
        <fullName evidence="3">Protein of uncharacterized function (DUF1090)</fullName>
    </submittedName>
</protein>
<sequence>MVKKIIMAFIISGISVSSAIAATESCQEQLNDINRKLDSAEKNGNIVAQNNLKIARDKVNTYCTEERQANRAIENLKKKERKVKREELDLEEAKADLEEAKLEGKSSKIQKKERKLKEKELDLEEAKAELMQAQKDYHRLNQ</sequence>
<evidence type="ECO:0000313" key="4">
    <source>
        <dbReference type="Proteomes" id="UP000254208"/>
    </source>
</evidence>